<proteinExistence type="inferred from homology"/>
<dbReference type="PANTHER" id="PTHR12972:SF0">
    <property type="entry name" value="PROTEIN DOWNSTREAM NEIGHBOR OF SON"/>
    <property type="match status" value="1"/>
</dbReference>
<evidence type="ECO:0000256" key="3">
    <source>
        <dbReference type="ARBA" id="ARBA00023242"/>
    </source>
</evidence>
<feature type="compositionally biased region" description="Polar residues" evidence="5">
    <location>
        <begin position="390"/>
        <end position="400"/>
    </location>
</feature>
<dbReference type="STRING" id="2018661.A0A2A2KE68"/>
<dbReference type="GO" id="GO:0005634">
    <property type="term" value="C:nucleus"/>
    <property type="evidence" value="ECO:0007669"/>
    <property type="project" value="UniProtKB-SubCell"/>
</dbReference>
<feature type="region of interest" description="Disordered" evidence="5">
    <location>
        <begin position="1"/>
        <end position="38"/>
    </location>
</feature>
<accession>A0A2A2KE68</accession>
<evidence type="ECO:0000313" key="7">
    <source>
        <dbReference type="Proteomes" id="UP000218231"/>
    </source>
</evidence>
<dbReference type="EMBL" id="LIAE01008837">
    <property type="protein sequence ID" value="PAV72217.1"/>
    <property type="molecule type" value="Genomic_DNA"/>
</dbReference>
<dbReference type="InterPro" id="IPR024861">
    <property type="entry name" value="Donson"/>
</dbReference>
<dbReference type="Proteomes" id="UP000218231">
    <property type="component" value="Unassembled WGS sequence"/>
</dbReference>
<comment type="subcellular location">
    <subcellularLocation>
        <location evidence="1">Nucleus</location>
    </subcellularLocation>
</comment>
<dbReference type="AlphaFoldDB" id="A0A2A2KE68"/>
<comment type="similarity">
    <text evidence="4">Belongs to the DONSON family.</text>
</comment>
<comment type="caution">
    <text evidence="6">The sequence shown here is derived from an EMBL/GenBank/DDBJ whole genome shotgun (WGS) entry which is preliminary data.</text>
</comment>
<reference evidence="6 7" key="1">
    <citation type="journal article" date="2017" name="Curr. Biol.">
        <title>Genome architecture and evolution of a unichromosomal asexual nematode.</title>
        <authorList>
            <person name="Fradin H."/>
            <person name="Zegar C."/>
            <person name="Gutwein M."/>
            <person name="Lucas J."/>
            <person name="Kovtun M."/>
            <person name="Corcoran D."/>
            <person name="Baugh L.R."/>
            <person name="Kiontke K."/>
            <person name="Gunsalus K."/>
            <person name="Fitch D.H."/>
            <person name="Piano F."/>
        </authorList>
    </citation>
    <scope>NUCLEOTIDE SEQUENCE [LARGE SCALE GENOMIC DNA]</scope>
    <source>
        <strain evidence="6">PF1309</strain>
    </source>
</reference>
<protein>
    <submittedName>
        <fullName evidence="6">Uncharacterized protein</fullName>
    </submittedName>
</protein>
<evidence type="ECO:0000256" key="4">
    <source>
        <dbReference type="ARBA" id="ARBA00025806"/>
    </source>
</evidence>
<dbReference type="OrthoDB" id="534063at2759"/>
<evidence type="ECO:0000256" key="5">
    <source>
        <dbReference type="SAM" id="MobiDB-lite"/>
    </source>
</evidence>
<feature type="region of interest" description="Disordered" evidence="5">
    <location>
        <begin position="387"/>
        <end position="418"/>
    </location>
</feature>
<keyword evidence="7" id="KW-1185">Reference proteome</keyword>
<evidence type="ECO:0000313" key="6">
    <source>
        <dbReference type="EMBL" id="PAV72217.1"/>
    </source>
</evidence>
<evidence type="ECO:0000256" key="1">
    <source>
        <dbReference type="ARBA" id="ARBA00004123"/>
    </source>
</evidence>
<dbReference type="GO" id="GO:0033260">
    <property type="term" value="P:nuclear DNA replication"/>
    <property type="evidence" value="ECO:0007669"/>
    <property type="project" value="TreeGrafter"/>
</dbReference>
<organism evidence="6 7">
    <name type="scientific">Diploscapter pachys</name>
    <dbReference type="NCBI Taxonomy" id="2018661"/>
    <lineage>
        <taxon>Eukaryota</taxon>
        <taxon>Metazoa</taxon>
        <taxon>Ecdysozoa</taxon>
        <taxon>Nematoda</taxon>
        <taxon>Chromadorea</taxon>
        <taxon>Rhabditida</taxon>
        <taxon>Rhabditina</taxon>
        <taxon>Rhabditomorpha</taxon>
        <taxon>Rhabditoidea</taxon>
        <taxon>Rhabditidae</taxon>
        <taxon>Diploscapter</taxon>
    </lineage>
</organism>
<keyword evidence="2" id="KW-0217">Developmental protein</keyword>
<gene>
    <name evidence="6" type="ORF">WR25_00041</name>
</gene>
<sequence length="598" mass="66984">MPSAERNWYSDGQEINSVSMPPTPKKVKNSPGYNPKDRIRKHLKRKSSSRCIAPDLENSISHPPDWATATVSCPSTFNETPSSVVKRSRLSGESSVSFALDFDDSNACDGTGLSESILSPLVNSFQSTSARTPRQVHNFNRFFSLDMSSDGRPSMPLDFSHFNASKLQESEQTEHESLPKDARLGCKLRIVSKTPFPCVPAVRSATTEVNIHTSGLERFNGIQLALGNGRIHETSSDPLTYLEAACVYFQFPYFPWLSMFPRCETFLKNCPELGPNLLPNTATDAVNRQWVGCFEQLFSTWKKGNRKEFYVACPNFTVLFTKNVDETEPTEDSASCFQTRCGMKHLAIMSQTTSSLREFLKTEGVEFEICAQKKTKKPPTNFVNFKVDENSVSNDTNTSAPPEENKENNTNEEEFVSPKKRTDDVWLNDIGISPNNAAKLKKKLFRKAKSSTTSLKKLDNEENELIASIVVKGSSVQTLYNILQTSKIVRPIAGVHANLPPTLIAAQPFVFSHMLSLKKSSSVIKREKDSDYVVELSGGPAMPQHVEMAYEFVKSCNLREATIRVTERQTNQGLNNYLDECCDWNLLKLEHGKIYAQT</sequence>
<keyword evidence="3" id="KW-0539">Nucleus</keyword>
<name>A0A2A2KE68_9BILA</name>
<dbReference type="PANTHER" id="PTHR12972">
    <property type="entry name" value="DOWNSTREAM NEIGHBOR OF SON"/>
    <property type="match status" value="1"/>
</dbReference>
<evidence type="ECO:0000256" key="2">
    <source>
        <dbReference type="ARBA" id="ARBA00022473"/>
    </source>
</evidence>